<dbReference type="Gene3D" id="3.30.70.270">
    <property type="match status" value="1"/>
</dbReference>
<dbReference type="InterPro" id="IPR043502">
    <property type="entry name" value="DNA/RNA_pol_sf"/>
</dbReference>
<keyword evidence="6" id="KW-1185">Reference proteome</keyword>
<dbReference type="PANTHER" id="PTHR37984">
    <property type="entry name" value="PROTEIN CBG26694"/>
    <property type="match status" value="1"/>
</dbReference>
<dbReference type="Gene3D" id="1.10.340.70">
    <property type="match status" value="1"/>
</dbReference>
<reference evidence="5" key="2">
    <citation type="submission" date="2022-01" db="EMBL/GenBank/DDBJ databases">
        <authorList>
            <person name="Yamashiro T."/>
            <person name="Shiraishi A."/>
            <person name="Satake H."/>
            <person name="Nakayama K."/>
        </authorList>
    </citation>
    <scope>NUCLEOTIDE SEQUENCE</scope>
</reference>
<dbReference type="InterPro" id="IPR050951">
    <property type="entry name" value="Retrovirus_Pol_polyprotein"/>
</dbReference>
<dbReference type="PANTHER" id="PTHR37984:SF5">
    <property type="entry name" value="PROTEIN NYNRIN-LIKE"/>
    <property type="match status" value="1"/>
</dbReference>
<dbReference type="Pfam" id="PF17921">
    <property type="entry name" value="Integrase_H2C2"/>
    <property type="match status" value="1"/>
</dbReference>
<keyword evidence="1" id="KW-0511">Multifunctional enzyme</keyword>
<dbReference type="InterPro" id="IPR041577">
    <property type="entry name" value="RT_RNaseH_2"/>
</dbReference>
<evidence type="ECO:0000256" key="2">
    <source>
        <dbReference type="SAM" id="MobiDB-lite"/>
    </source>
</evidence>
<dbReference type="SUPFAM" id="SSF56672">
    <property type="entry name" value="DNA/RNA polymerases"/>
    <property type="match status" value="1"/>
</dbReference>
<sequence length="841" mass="95141">MYPPMTSKSLAGDSSSESSAGPSRKRCRSHVATMTSYIHALRDLVPSRADLLPPRKRFRDFISPEDSVKEDIDTDVLADIEADATVVGVAVDRDVEAVVDTSIGMEVDVRVDVEDEVEDEVESSDRGTMEVGVDVVVGIDILDGMLMPDAVERLEQVEEVVQDIYGHVMEIPLQRVEDIETGQRELEARSLIDEGERASLLEHVTSLERRNARLRGTVMMESARADRFQRRMSFIELSRSTGFATMTGCDLGDWRHSLRGVWALTSYAANRAAEHVVESQSQKGDYDDNGNVGGNGNGRGNGNGNDRGNGNRNGGGNGNGNPNRNDRGAMPIARECTYHDFVKCQPLNFKGTEGFVGLTRWFEKMETIFHISNCPERANAAFAMSWRELMKLMTKNGKGDMMGLCLTATNLSYITERPCTSEYAEIATGHYRMDCPIVEESDTGNKLKKTNKAHGRHRAGRRRSNTLIPTCHGKSFPEDLPRLPPTHHVEFQIDLVPGAAPVARALYRLAPSELQELSTQLIRRSMKRNLRLILRLFEKETLYAKFSKCEFWLSKVQFLGHVIDSEGIHMDPAKIESIKDWTSPRPLTEIRIFYGLAGELPTIIEAAFQLLKQKLCSASILALPEGSENFVVYCDASHKGLDTVLMQREKFIAYASRQLKIYEKNYTTHDLELGVVVVSLKMWRHYYTAIERDPLSSGMGDKRVADALSRKERIKPLRIRALVMTIRLDISNESHKSKYSIHPRSDKMYQDLKKLYWWPNMKAEIATYVKIVHKTTEKIIQIKKRIQAARDRQKSYADRRRKPLEFQVGDKVMLKVSHGQDQKVQTFKAEPYPDCESPLEF</sequence>
<protein>
    <submittedName>
        <fullName evidence="5">Reverse transcriptase domain-containing protein</fullName>
    </submittedName>
</protein>
<feature type="domain" description="Integrase zinc-binding" evidence="4">
    <location>
        <begin position="726"/>
        <end position="770"/>
    </location>
</feature>
<evidence type="ECO:0000259" key="3">
    <source>
        <dbReference type="Pfam" id="PF17919"/>
    </source>
</evidence>
<keyword evidence="5" id="KW-0808">Transferase</keyword>
<reference evidence="5" key="1">
    <citation type="journal article" date="2022" name="Int. J. Mol. Sci.">
        <title>Draft Genome of Tanacetum Coccineum: Genomic Comparison of Closely Related Tanacetum-Family Plants.</title>
        <authorList>
            <person name="Yamashiro T."/>
            <person name="Shiraishi A."/>
            <person name="Nakayama K."/>
            <person name="Satake H."/>
        </authorList>
    </citation>
    <scope>NUCLEOTIDE SEQUENCE</scope>
</reference>
<evidence type="ECO:0000259" key="4">
    <source>
        <dbReference type="Pfam" id="PF17921"/>
    </source>
</evidence>
<keyword evidence="5" id="KW-0695">RNA-directed DNA polymerase</keyword>
<accession>A0ABQ5HEE1</accession>
<organism evidence="5 6">
    <name type="scientific">Tanacetum coccineum</name>
    <dbReference type="NCBI Taxonomy" id="301880"/>
    <lineage>
        <taxon>Eukaryota</taxon>
        <taxon>Viridiplantae</taxon>
        <taxon>Streptophyta</taxon>
        <taxon>Embryophyta</taxon>
        <taxon>Tracheophyta</taxon>
        <taxon>Spermatophyta</taxon>
        <taxon>Magnoliopsida</taxon>
        <taxon>eudicotyledons</taxon>
        <taxon>Gunneridae</taxon>
        <taxon>Pentapetalae</taxon>
        <taxon>asterids</taxon>
        <taxon>campanulids</taxon>
        <taxon>Asterales</taxon>
        <taxon>Asteraceae</taxon>
        <taxon>Asteroideae</taxon>
        <taxon>Anthemideae</taxon>
        <taxon>Anthemidinae</taxon>
        <taxon>Tanacetum</taxon>
    </lineage>
</organism>
<feature type="region of interest" description="Disordered" evidence="2">
    <location>
        <begin position="1"/>
        <end position="28"/>
    </location>
</feature>
<gene>
    <name evidence="5" type="ORF">Tco_1067961</name>
</gene>
<feature type="domain" description="Reverse transcriptase/retrotransposon-derived protein RNase H-like" evidence="3">
    <location>
        <begin position="605"/>
        <end position="687"/>
    </location>
</feature>
<comment type="caution">
    <text evidence="5">The sequence shown here is derived from an EMBL/GenBank/DDBJ whole genome shotgun (WGS) entry which is preliminary data.</text>
</comment>
<evidence type="ECO:0000313" key="6">
    <source>
        <dbReference type="Proteomes" id="UP001151760"/>
    </source>
</evidence>
<dbReference type="InterPro" id="IPR043128">
    <property type="entry name" value="Rev_trsase/Diguanyl_cyclase"/>
</dbReference>
<evidence type="ECO:0000313" key="5">
    <source>
        <dbReference type="EMBL" id="GJT86244.1"/>
    </source>
</evidence>
<dbReference type="GO" id="GO:0003964">
    <property type="term" value="F:RNA-directed DNA polymerase activity"/>
    <property type="evidence" value="ECO:0007669"/>
    <property type="project" value="UniProtKB-KW"/>
</dbReference>
<proteinExistence type="predicted"/>
<evidence type="ECO:0000256" key="1">
    <source>
        <dbReference type="ARBA" id="ARBA00023268"/>
    </source>
</evidence>
<feature type="region of interest" description="Disordered" evidence="2">
    <location>
        <begin position="276"/>
        <end position="328"/>
    </location>
</feature>
<feature type="compositionally biased region" description="Gly residues" evidence="2">
    <location>
        <begin position="291"/>
        <end position="319"/>
    </location>
</feature>
<name>A0ABQ5HEE1_9ASTR</name>
<dbReference type="InterPro" id="IPR041588">
    <property type="entry name" value="Integrase_H2C2"/>
</dbReference>
<dbReference type="EMBL" id="BQNB010019529">
    <property type="protein sequence ID" value="GJT86244.1"/>
    <property type="molecule type" value="Genomic_DNA"/>
</dbReference>
<dbReference type="Pfam" id="PF17919">
    <property type="entry name" value="RT_RNaseH_2"/>
    <property type="match status" value="1"/>
</dbReference>
<feature type="compositionally biased region" description="Low complexity" evidence="2">
    <location>
        <begin position="7"/>
        <end position="22"/>
    </location>
</feature>
<dbReference type="Proteomes" id="UP001151760">
    <property type="component" value="Unassembled WGS sequence"/>
</dbReference>
<keyword evidence="5" id="KW-0548">Nucleotidyltransferase</keyword>